<keyword evidence="2" id="KW-1185">Reference proteome</keyword>
<comment type="caution">
    <text evidence="1">The sequence shown here is derived from an EMBL/GenBank/DDBJ whole genome shotgun (WGS) entry which is preliminary data.</text>
</comment>
<evidence type="ECO:0000313" key="2">
    <source>
        <dbReference type="Proteomes" id="UP000812013"/>
    </source>
</evidence>
<protein>
    <submittedName>
        <fullName evidence="1">Uncharacterized protein</fullName>
    </submittedName>
</protein>
<dbReference type="Proteomes" id="UP000812013">
    <property type="component" value="Unassembled WGS sequence"/>
</dbReference>
<dbReference type="EMBL" id="WTFF01000102">
    <property type="protein sequence ID" value="MBW5483382.1"/>
    <property type="molecule type" value="Genomic_DNA"/>
</dbReference>
<accession>A0ABS6Z6L4</accession>
<sequence>MINIFAGSEHAPRPVYLPVNRRWEIAEAEGLPEDVSHAYAYFGDTLCGIQMDGMSPSPYRWTTAHEGTCQDCKAAAEAIDCRWPQEKRDWDVQVIAPAMDPNSPLF</sequence>
<proteinExistence type="predicted"/>
<name>A0ABS6Z6L4_9ACTN</name>
<gene>
    <name evidence="1" type="ORF">GPJ59_16165</name>
</gene>
<dbReference type="RefSeq" id="WP_219667843.1">
    <property type="nucleotide sequence ID" value="NZ_WTFF01000102.1"/>
</dbReference>
<evidence type="ECO:0000313" key="1">
    <source>
        <dbReference type="EMBL" id="MBW5483382.1"/>
    </source>
</evidence>
<reference evidence="1 2" key="1">
    <citation type="submission" date="2019-12" db="EMBL/GenBank/DDBJ databases">
        <title>Genome sequence of Streptomyces bambusae.</title>
        <authorList>
            <person name="Bansal K."/>
            <person name="Choksket S."/>
            <person name="Korpole S."/>
            <person name="Patil P.B."/>
        </authorList>
    </citation>
    <scope>NUCLEOTIDE SEQUENCE [LARGE SCALE GENOMIC DNA]</scope>
    <source>
        <strain evidence="1 2">SK60</strain>
    </source>
</reference>
<organism evidence="1 2">
    <name type="scientific">Streptomyces bambusae</name>
    <dbReference type="NCBI Taxonomy" id="1550616"/>
    <lineage>
        <taxon>Bacteria</taxon>
        <taxon>Bacillati</taxon>
        <taxon>Actinomycetota</taxon>
        <taxon>Actinomycetes</taxon>
        <taxon>Kitasatosporales</taxon>
        <taxon>Streptomycetaceae</taxon>
        <taxon>Streptomyces</taxon>
    </lineage>
</organism>